<organism evidence="3 4">
    <name type="scientific">Actinocorallia aurantiaca</name>
    <dbReference type="NCBI Taxonomy" id="46204"/>
    <lineage>
        <taxon>Bacteria</taxon>
        <taxon>Bacillati</taxon>
        <taxon>Actinomycetota</taxon>
        <taxon>Actinomycetes</taxon>
        <taxon>Streptosporangiales</taxon>
        <taxon>Thermomonosporaceae</taxon>
        <taxon>Actinocorallia</taxon>
    </lineage>
</organism>
<feature type="region of interest" description="Disordered" evidence="1">
    <location>
        <begin position="123"/>
        <end position="163"/>
    </location>
</feature>
<feature type="region of interest" description="Disordered" evidence="1">
    <location>
        <begin position="91"/>
        <end position="110"/>
    </location>
</feature>
<gene>
    <name evidence="3" type="ORF">GCM10010439_71720</name>
</gene>
<evidence type="ECO:0000259" key="2">
    <source>
        <dbReference type="Pfam" id="PF16158"/>
    </source>
</evidence>
<dbReference type="PANTHER" id="PTHR20930">
    <property type="entry name" value="OVARIAN CARCINOMA ANTIGEN CA125-RELATED"/>
    <property type="match status" value="1"/>
</dbReference>
<sequence length="327" mass="34605">MRARAESIEDFAEALRELRDSVGNPSFREMSGRSGAISHTTLHEATKGNRLPSWETTVEFVKACGADPAEYRERWEWANLPVRALRAWSPENRAGAPADGPSGGLAFSSAGDGERHIVHLGGESQTPRSAGETLALVPSPPSPPGEVVSDARPVLPVPGSRGRRRRTLPAAAVLATAAVGIGVVVTVDRRPDSPPPIPAALSQTPTEPRIPGDISQFLADVTIPDGTVVRPGERFVKTWEILNAGTAAWRGRFLARGAFPADNGSCETPAKVPVPDTKPGGKVQVSVPVTAPSTPGSCWVGWKMVDGEGNSFLPGARPIFFVVNVRD</sequence>
<keyword evidence="4" id="KW-1185">Reference proteome</keyword>
<proteinExistence type="predicted"/>
<protein>
    <recommendedName>
        <fullName evidence="2">Nbr1 FW domain-containing protein</fullName>
    </recommendedName>
</protein>
<feature type="domain" description="Nbr1 FW" evidence="2">
    <location>
        <begin position="222"/>
        <end position="312"/>
    </location>
</feature>
<dbReference type="InterPro" id="IPR032350">
    <property type="entry name" value="Nbr1_FW"/>
</dbReference>
<dbReference type="EMBL" id="BAAATZ010000037">
    <property type="protein sequence ID" value="GAA2738290.1"/>
    <property type="molecule type" value="Genomic_DNA"/>
</dbReference>
<name>A0ABP6H8L5_9ACTN</name>
<evidence type="ECO:0000313" key="3">
    <source>
        <dbReference type="EMBL" id="GAA2738290.1"/>
    </source>
</evidence>
<dbReference type="Proteomes" id="UP001501842">
    <property type="component" value="Unassembled WGS sequence"/>
</dbReference>
<dbReference type="CDD" id="cd14947">
    <property type="entry name" value="NBR1_like"/>
    <property type="match status" value="1"/>
</dbReference>
<dbReference type="InterPro" id="IPR013783">
    <property type="entry name" value="Ig-like_fold"/>
</dbReference>
<accession>A0ABP6H8L5</accession>
<dbReference type="Pfam" id="PF16158">
    <property type="entry name" value="N_BRCA1_IG"/>
    <property type="match status" value="1"/>
</dbReference>
<reference evidence="4" key="1">
    <citation type="journal article" date="2019" name="Int. J. Syst. Evol. Microbiol.">
        <title>The Global Catalogue of Microorganisms (GCM) 10K type strain sequencing project: providing services to taxonomists for standard genome sequencing and annotation.</title>
        <authorList>
            <consortium name="The Broad Institute Genomics Platform"/>
            <consortium name="The Broad Institute Genome Sequencing Center for Infectious Disease"/>
            <person name="Wu L."/>
            <person name="Ma J."/>
        </authorList>
    </citation>
    <scope>NUCLEOTIDE SEQUENCE [LARGE SCALE GENOMIC DNA]</scope>
    <source>
        <strain evidence="4">JCM 8201</strain>
    </source>
</reference>
<evidence type="ECO:0000313" key="4">
    <source>
        <dbReference type="Proteomes" id="UP001501842"/>
    </source>
</evidence>
<dbReference type="Gene3D" id="2.60.40.10">
    <property type="entry name" value="Immunoglobulins"/>
    <property type="match status" value="1"/>
</dbReference>
<evidence type="ECO:0000256" key="1">
    <source>
        <dbReference type="SAM" id="MobiDB-lite"/>
    </source>
</evidence>
<comment type="caution">
    <text evidence="3">The sequence shown here is derived from an EMBL/GenBank/DDBJ whole genome shotgun (WGS) entry which is preliminary data.</text>
</comment>
<dbReference type="PANTHER" id="PTHR20930:SF0">
    <property type="entry name" value="PROTEIN ILRUN"/>
    <property type="match status" value="1"/>
</dbReference>